<reference evidence="1" key="1">
    <citation type="journal article" date="2019" name="bioRxiv">
        <title>The Genome of the Zebra Mussel, Dreissena polymorpha: A Resource for Invasive Species Research.</title>
        <authorList>
            <person name="McCartney M.A."/>
            <person name="Auch B."/>
            <person name="Kono T."/>
            <person name="Mallez S."/>
            <person name="Zhang Y."/>
            <person name="Obille A."/>
            <person name="Becker A."/>
            <person name="Abrahante J.E."/>
            <person name="Garbe J."/>
            <person name="Badalamenti J.P."/>
            <person name="Herman A."/>
            <person name="Mangelson H."/>
            <person name="Liachko I."/>
            <person name="Sullivan S."/>
            <person name="Sone E.D."/>
            <person name="Koren S."/>
            <person name="Silverstein K.A.T."/>
            <person name="Beckman K.B."/>
            <person name="Gohl D.M."/>
        </authorList>
    </citation>
    <scope>NUCLEOTIDE SEQUENCE</scope>
    <source>
        <strain evidence="1">Duluth1</strain>
        <tissue evidence="1">Whole animal</tissue>
    </source>
</reference>
<comment type="caution">
    <text evidence="1">The sequence shown here is derived from an EMBL/GenBank/DDBJ whole genome shotgun (WGS) entry which is preliminary data.</text>
</comment>
<dbReference type="Proteomes" id="UP000828390">
    <property type="component" value="Unassembled WGS sequence"/>
</dbReference>
<organism evidence="1 2">
    <name type="scientific">Dreissena polymorpha</name>
    <name type="common">Zebra mussel</name>
    <name type="synonym">Mytilus polymorpha</name>
    <dbReference type="NCBI Taxonomy" id="45954"/>
    <lineage>
        <taxon>Eukaryota</taxon>
        <taxon>Metazoa</taxon>
        <taxon>Spiralia</taxon>
        <taxon>Lophotrochozoa</taxon>
        <taxon>Mollusca</taxon>
        <taxon>Bivalvia</taxon>
        <taxon>Autobranchia</taxon>
        <taxon>Heteroconchia</taxon>
        <taxon>Euheterodonta</taxon>
        <taxon>Imparidentia</taxon>
        <taxon>Neoheterodontei</taxon>
        <taxon>Myida</taxon>
        <taxon>Dreissenoidea</taxon>
        <taxon>Dreissenidae</taxon>
        <taxon>Dreissena</taxon>
    </lineage>
</organism>
<gene>
    <name evidence="1" type="ORF">DPMN_038898</name>
</gene>
<keyword evidence="2" id="KW-1185">Reference proteome</keyword>
<dbReference type="EMBL" id="JAIWYP010000002">
    <property type="protein sequence ID" value="KAH3875627.1"/>
    <property type="molecule type" value="Genomic_DNA"/>
</dbReference>
<sequence length="54" mass="5969">MVREIIRFPTSVHELEAQVAHFAGVANFPKVMGVIDCTHEEKPGSLFGRGNLCE</sequence>
<evidence type="ECO:0000313" key="1">
    <source>
        <dbReference type="EMBL" id="KAH3875627.1"/>
    </source>
</evidence>
<protein>
    <submittedName>
        <fullName evidence="1">Uncharacterized protein</fullName>
    </submittedName>
</protein>
<reference evidence="1" key="2">
    <citation type="submission" date="2020-11" db="EMBL/GenBank/DDBJ databases">
        <authorList>
            <person name="McCartney M.A."/>
            <person name="Auch B."/>
            <person name="Kono T."/>
            <person name="Mallez S."/>
            <person name="Becker A."/>
            <person name="Gohl D.M."/>
            <person name="Silverstein K.A.T."/>
            <person name="Koren S."/>
            <person name="Bechman K.B."/>
            <person name="Herman A."/>
            <person name="Abrahante J.E."/>
            <person name="Garbe J."/>
        </authorList>
    </citation>
    <scope>NUCLEOTIDE SEQUENCE</scope>
    <source>
        <strain evidence="1">Duluth1</strain>
        <tissue evidence="1">Whole animal</tissue>
    </source>
</reference>
<proteinExistence type="predicted"/>
<name>A0A9D4RR67_DREPO</name>
<dbReference type="AlphaFoldDB" id="A0A9D4RR67"/>
<evidence type="ECO:0000313" key="2">
    <source>
        <dbReference type="Proteomes" id="UP000828390"/>
    </source>
</evidence>
<accession>A0A9D4RR67</accession>